<feature type="region of interest" description="Disordered" evidence="7">
    <location>
        <begin position="829"/>
        <end position="885"/>
    </location>
</feature>
<keyword evidence="3 8" id="KW-0812">Transmembrane</keyword>
<dbReference type="eggNOG" id="KOG3659">
    <property type="taxonomic scope" value="Eukaryota"/>
</dbReference>
<evidence type="ECO:0000256" key="6">
    <source>
        <dbReference type="PIRSR" id="PIRSR600175-1"/>
    </source>
</evidence>
<dbReference type="PROSITE" id="PS50267">
    <property type="entry name" value="NA_NEUROTRAN_SYMP_3"/>
    <property type="match status" value="1"/>
</dbReference>
<evidence type="ECO:0000256" key="3">
    <source>
        <dbReference type="ARBA" id="ARBA00022692"/>
    </source>
</evidence>
<keyword evidence="6" id="KW-0915">Sodium</keyword>
<feature type="transmembrane region" description="Helical" evidence="8">
    <location>
        <begin position="472"/>
        <end position="496"/>
    </location>
</feature>
<protein>
    <submittedName>
        <fullName evidence="9">Orphan sodium-and chloride-dependent neurotransmitter transporter NTT5</fullName>
    </submittedName>
</protein>
<feature type="compositionally biased region" description="Basic and acidic residues" evidence="7">
    <location>
        <begin position="866"/>
        <end position="885"/>
    </location>
</feature>
<dbReference type="InParanoid" id="L9J988"/>
<dbReference type="GO" id="GO:0005886">
    <property type="term" value="C:plasma membrane"/>
    <property type="evidence" value="ECO:0007669"/>
    <property type="project" value="TreeGrafter"/>
</dbReference>
<dbReference type="Pfam" id="PF00209">
    <property type="entry name" value="SNF"/>
    <property type="match status" value="3"/>
</dbReference>
<dbReference type="PROSITE" id="PS00754">
    <property type="entry name" value="NA_NEUROTRAN_SYMP_2"/>
    <property type="match status" value="1"/>
</dbReference>
<feature type="transmembrane region" description="Helical" evidence="8">
    <location>
        <begin position="777"/>
        <end position="796"/>
    </location>
</feature>
<reference evidence="10" key="2">
    <citation type="journal article" date="2013" name="Nat. Commun.">
        <title>Genome of the Chinese tree shrew.</title>
        <authorList>
            <person name="Fan Y."/>
            <person name="Huang Z.Y."/>
            <person name="Cao C.C."/>
            <person name="Chen C.S."/>
            <person name="Chen Y.X."/>
            <person name="Fan D.D."/>
            <person name="He J."/>
            <person name="Hou H.L."/>
            <person name="Hu L."/>
            <person name="Hu X.T."/>
            <person name="Jiang X.T."/>
            <person name="Lai R."/>
            <person name="Lang Y.S."/>
            <person name="Liang B."/>
            <person name="Liao S.G."/>
            <person name="Mu D."/>
            <person name="Ma Y.Y."/>
            <person name="Niu Y.Y."/>
            <person name="Sun X.Q."/>
            <person name="Xia J.Q."/>
            <person name="Xiao J."/>
            <person name="Xiong Z.Q."/>
            <person name="Xu L."/>
            <person name="Yang L."/>
            <person name="Zhang Y."/>
            <person name="Zhao W."/>
            <person name="Zhao X.D."/>
            <person name="Zheng Y.T."/>
            <person name="Zhou J.M."/>
            <person name="Zhu Y.B."/>
            <person name="Zhang G.J."/>
            <person name="Wang J."/>
            <person name="Yao Y.G."/>
        </authorList>
    </citation>
    <scope>NUCLEOTIDE SEQUENCE [LARGE SCALE GENOMIC DNA]</scope>
</reference>
<feature type="binding site" evidence="6">
    <location>
        <position position="101"/>
    </location>
    <ligand>
        <name>Na(+)</name>
        <dbReference type="ChEBI" id="CHEBI:29101"/>
        <label>1</label>
    </ligand>
</feature>
<sequence length="885" mass="98861">MTWSLTAWTLDTQTLATRATKAQAWETQAVEVQVRANQLKQPSVAIATAPSVLKPKPSDEEVLVKLEGLAHIEEEKSEIFFSRSVWPSKFEYILAQIGYCVRPSHLWRFAHLWLHNGGCSFVIIYILMLFLIGIPLLFLEMAAGQRMRQSSIGLWKMFSPWIGGVGYTSVMVNFITGTYLNVVNAWVLFYMSQSFQFPVPWEKCPLLKNSSDFDTIDDGGPPVLSLSLPFFVSWCLIGACMISGLKSIGKMSSLYSVNTWSLAGSQVLFNFGLGFGPIAALASHTAQSNNCLGDALIVALFSLVALLVILPFIFSILGFWATIITHRCCEKNAETILKLISAGKLPSEAQPPENLLENPTSIYNAWLNILPQHIRSAVLREVPECNKEKQFLKVKEGSSFAFLSFVEAMSFLPGSILWSVFFLLVLLTLEMSTMIGMVYTIITSVQDTFSSLRKHAKLLTAISGLDPDTFPLVGVCMLMFLCGIFFVQPSGIYFIILLSEYWTVIPIVVIIVLENIAVAWAYGARRSVLMLMKLISKGILPQAAKPPKDILLRPPLDYLDWISTLPQHLQYQVIRLSLSCAITVQKGKIMEGPGLSYAAFSQAVSLFPGASFWAIVFFLALFITGLGTLIRLSEGIVLPLQNTIPIFIKHPKVVPVIVCLGGLLSSLVFSSEAGSYIMCLVDDHVVPLTIAVIMIFQNMGLAWIYGAKRFRQEIFSKLGHLLLPIFTFLWCYVTLPGLLGLLAICLVQLYHRGTPYYVAWNSSASQEVRQPYLKRDLGWVTFLSILTLLPIPVYLLHHWWYFHDPIVSDTSKKPQSFRKTAMRLTKPLQWPKRPMGKSQNKGSKTSVRALSPPTTKVQDVDSWQPTDKDLKEGQLERSLVHSVSD</sequence>
<keyword evidence="10" id="KW-1185">Reference proteome</keyword>
<feature type="transmembrane region" description="Helical" evidence="8">
    <location>
        <begin position="610"/>
        <end position="632"/>
    </location>
</feature>
<dbReference type="AlphaFoldDB" id="L9J988"/>
<comment type="subcellular location">
    <subcellularLocation>
        <location evidence="1">Membrane</location>
        <topology evidence="1">Multi-pass membrane protein</topology>
    </subcellularLocation>
</comment>
<evidence type="ECO:0000256" key="7">
    <source>
        <dbReference type="SAM" id="MobiDB-lite"/>
    </source>
</evidence>
<dbReference type="InterPro" id="IPR000175">
    <property type="entry name" value="Na/ntran_symport"/>
</dbReference>
<feature type="transmembrane region" description="Helical" evidence="8">
    <location>
        <begin position="160"/>
        <end position="182"/>
    </location>
</feature>
<evidence type="ECO:0000256" key="2">
    <source>
        <dbReference type="ARBA" id="ARBA00022448"/>
    </source>
</evidence>
<feature type="transmembrane region" description="Helical" evidence="8">
    <location>
        <begin position="684"/>
        <end position="706"/>
    </location>
</feature>
<dbReference type="SUPFAM" id="SSF161070">
    <property type="entry name" value="SNF-like"/>
    <property type="match status" value="2"/>
</dbReference>
<reference evidence="10" key="1">
    <citation type="submission" date="2012-07" db="EMBL/GenBank/DDBJ databases">
        <title>Genome of the Chinese tree shrew, a rising model animal genetically related to primates.</title>
        <authorList>
            <person name="Zhang G."/>
            <person name="Fan Y."/>
            <person name="Yao Y."/>
            <person name="Huang Z."/>
        </authorList>
    </citation>
    <scope>NUCLEOTIDE SEQUENCE [LARGE SCALE GENOMIC DNA]</scope>
</reference>
<keyword evidence="2" id="KW-0813">Transport</keyword>
<dbReference type="PANTHER" id="PTHR11616:SF327">
    <property type="entry name" value="ORPHAN SODIUM- AND CHLORIDE-DEPENDENT NEUROTRANSMITTER TRANSPORTER NTT5"/>
    <property type="match status" value="1"/>
</dbReference>
<dbReference type="GO" id="GO:0046872">
    <property type="term" value="F:metal ion binding"/>
    <property type="evidence" value="ECO:0007669"/>
    <property type="project" value="UniProtKB-KW"/>
</dbReference>
<evidence type="ECO:0000313" key="9">
    <source>
        <dbReference type="EMBL" id="ELW47145.1"/>
    </source>
</evidence>
<dbReference type="GO" id="GO:0006865">
    <property type="term" value="P:amino acid transport"/>
    <property type="evidence" value="ECO:0007669"/>
    <property type="project" value="TreeGrafter"/>
</dbReference>
<feature type="binding site" evidence="6">
    <location>
        <position position="429"/>
    </location>
    <ligand>
        <name>Na(+)</name>
        <dbReference type="ChEBI" id="CHEBI:29101"/>
        <label>1</label>
    </ligand>
</feature>
<dbReference type="PRINTS" id="PR00176">
    <property type="entry name" value="NANEUSMPORT"/>
</dbReference>
<evidence type="ECO:0000256" key="1">
    <source>
        <dbReference type="ARBA" id="ARBA00004141"/>
    </source>
</evidence>
<feature type="transmembrane region" description="Helical" evidence="8">
    <location>
        <begin position="653"/>
        <end position="678"/>
    </location>
</feature>
<dbReference type="GO" id="GO:0035725">
    <property type="term" value="P:sodium ion transmembrane transport"/>
    <property type="evidence" value="ECO:0007669"/>
    <property type="project" value="TreeGrafter"/>
</dbReference>
<keyword evidence="5 8" id="KW-0472">Membrane</keyword>
<evidence type="ECO:0000256" key="4">
    <source>
        <dbReference type="ARBA" id="ARBA00022989"/>
    </source>
</evidence>
<feature type="binding site" evidence="6">
    <location>
        <position position="98"/>
    </location>
    <ligand>
        <name>Na(+)</name>
        <dbReference type="ChEBI" id="CHEBI:29101"/>
        <label>1</label>
    </ligand>
</feature>
<evidence type="ECO:0000256" key="8">
    <source>
        <dbReference type="SAM" id="Phobius"/>
    </source>
</evidence>
<keyword evidence="4 8" id="KW-1133">Transmembrane helix</keyword>
<gene>
    <name evidence="9" type="ORF">TREES_T100015236</name>
</gene>
<organism evidence="9 10">
    <name type="scientific">Tupaia chinensis</name>
    <name type="common">Chinese tree shrew</name>
    <name type="synonym">Tupaia belangeri chinensis</name>
    <dbReference type="NCBI Taxonomy" id="246437"/>
    <lineage>
        <taxon>Eukaryota</taxon>
        <taxon>Metazoa</taxon>
        <taxon>Chordata</taxon>
        <taxon>Craniata</taxon>
        <taxon>Vertebrata</taxon>
        <taxon>Euteleostomi</taxon>
        <taxon>Mammalia</taxon>
        <taxon>Eutheria</taxon>
        <taxon>Euarchontoglires</taxon>
        <taxon>Scandentia</taxon>
        <taxon>Tupaiidae</taxon>
        <taxon>Tupaia</taxon>
    </lineage>
</organism>
<feature type="binding site" evidence="6">
    <location>
        <position position="364"/>
    </location>
    <ligand>
        <name>Na(+)</name>
        <dbReference type="ChEBI" id="CHEBI:29101"/>
        <label>1</label>
    </ligand>
</feature>
<name>L9J988_TUPCH</name>
<feature type="transmembrane region" description="Helical" evidence="8">
    <location>
        <begin position="416"/>
        <end position="442"/>
    </location>
</feature>
<feature type="transmembrane region" description="Helical" evidence="8">
    <location>
        <begin position="223"/>
        <end position="245"/>
    </location>
</feature>
<proteinExistence type="predicted"/>
<feature type="transmembrane region" description="Helical" evidence="8">
    <location>
        <begin position="257"/>
        <end position="283"/>
    </location>
</feature>
<feature type="transmembrane region" description="Helical" evidence="8">
    <location>
        <begin position="295"/>
        <end position="321"/>
    </location>
</feature>
<feature type="transmembrane region" description="Helical" evidence="8">
    <location>
        <begin position="113"/>
        <end position="139"/>
    </location>
</feature>
<dbReference type="EMBL" id="KB321143">
    <property type="protein sequence ID" value="ELW47145.1"/>
    <property type="molecule type" value="Genomic_DNA"/>
</dbReference>
<dbReference type="InterPro" id="IPR037272">
    <property type="entry name" value="SNS_sf"/>
</dbReference>
<dbReference type="Proteomes" id="UP000011518">
    <property type="component" value="Unassembled WGS sequence"/>
</dbReference>
<feature type="transmembrane region" description="Helical" evidence="8">
    <location>
        <begin position="718"/>
        <end position="751"/>
    </location>
</feature>
<feature type="compositionally biased region" description="Polar residues" evidence="7">
    <location>
        <begin position="837"/>
        <end position="865"/>
    </location>
</feature>
<accession>L9J988</accession>
<dbReference type="PANTHER" id="PTHR11616">
    <property type="entry name" value="SODIUM/CHLORIDE DEPENDENT TRANSPORTER"/>
    <property type="match status" value="1"/>
</dbReference>
<evidence type="ECO:0000256" key="5">
    <source>
        <dbReference type="ARBA" id="ARBA00023136"/>
    </source>
</evidence>
<feature type="transmembrane region" description="Helical" evidence="8">
    <location>
        <begin position="503"/>
        <end position="523"/>
    </location>
</feature>
<keyword evidence="6" id="KW-0479">Metal-binding</keyword>
<evidence type="ECO:0000313" key="10">
    <source>
        <dbReference type="Proteomes" id="UP000011518"/>
    </source>
</evidence>